<keyword evidence="4 7" id="KW-1133">Transmembrane helix</keyword>
<dbReference type="EC" id="2.7.8.-" evidence="9"/>
<evidence type="ECO:0000256" key="6">
    <source>
        <dbReference type="SAM" id="MobiDB-lite"/>
    </source>
</evidence>
<keyword evidence="5 7" id="KW-0472">Membrane</keyword>
<dbReference type="GO" id="GO:0016740">
    <property type="term" value="F:transferase activity"/>
    <property type="evidence" value="ECO:0007669"/>
    <property type="project" value="UniProtKB-KW"/>
</dbReference>
<feature type="domain" description="Sulfatase N-terminal" evidence="8">
    <location>
        <begin position="273"/>
        <end position="559"/>
    </location>
</feature>
<keyword evidence="9" id="KW-0808">Transferase</keyword>
<accession>A0ABW0SZ30</accession>
<dbReference type="PANTHER" id="PTHR47371">
    <property type="entry name" value="LIPOTEICHOIC ACID SYNTHASE"/>
    <property type="match status" value="1"/>
</dbReference>
<feature type="region of interest" description="Disordered" evidence="6">
    <location>
        <begin position="775"/>
        <end position="797"/>
    </location>
</feature>
<dbReference type="InterPro" id="IPR017850">
    <property type="entry name" value="Alkaline_phosphatase_core_sf"/>
</dbReference>
<dbReference type="Gene3D" id="3.40.720.10">
    <property type="entry name" value="Alkaline Phosphatase, subunit A"/>
    <property type="match status" value="1"/>
</dbReference>
<feature type="transmembrane region" description="Helical" evidence="7">
    <location>
        <begin position="87"/>
        <end position="106"/>
    </location>
</feature>
<dbReference type="RefSeq" id="WP_377328240.1">
    <property type="nucleotide sequence ID" value="NZ_JBHSNG010000016.1"/>
</dbReference>
<dbReference type="CDD" id="cd16015">
    <property type="entry name" value="LTA_synthase"/>
    <property type="match status" value="1"/>
</dbReference>
<evidence type="ECO:0000256" key="7">
    <source>
        <dbReference type="SAM" id="Phobius"/>
    </source>
</evidence>
<evidence type="ECO:0000256" key="1">
    <source>
        <dbReference type="ARBA" id="ARBA00004651"/>
    </source>
</evidence>
<evidence type="ECO:0000256" key="4">
    <source>
        <dbReference type="ARBA" id="ARBA00022989"/>
    </source>
</evidence>
<keyword evidence="3 7" id="KW-0812">Transmembrane</keyword>
<dbReference type="EMBL" id="JBHSNG010000016">
    <property type="protein sequence ID" value="MFC5582297.1"/>
    <property type="molecule type" value="Genomic_DNA"/>
</dbReference>
<feature type="transmembrane region" description="Helical" evidence="7">
    <location>
        <begin position="51"/>
        <end position="75"/>
    </location>
</feature>
<feature type="transmembrane region" description="Helical" evidence="7">
    <location>
        <begin position="169"/>
        <end position="186"/>
    </location>
</feature>
<evidence type="ECO:0000256" key="5">
    <source>
        <dbReference type="ARBA" id="ARBA00023136"/>
    </source>
</evidence>
<evidence type="ECO:0000256" key="3">
    <source>
        <dbReference type="ARBA" id="ARBA00022692"/>
    </source>
</evidence>
<proteinExistence type="predicted"/>
<evidence type="ECO:0000256" key="2">
    <source>
        <dbReference type="ARBA" id="ARBA00022475"/>
    </source>
</evidence>
<dbReference type="SUPFAM" id="SSF53649">
    <property type="entry name" value="Alkaline phosphatase-like"/>
    <property type="match status" value="1"/>
</dbReference>
<dbReference type="Proteomes" id="UP001596111">
    <property type="component" value="Unassembled WGS sequence"/>
</dbReference>
<reference evidence="10" key="1">
    <citation type="journal article" date="2019" name="Int. J. Syst. Evol. Microbiol.">
        <title>The Global Catalogue of Microorganisms (GCM) 10K type strain sequencing project: providing services to taxonomists for standard genome sequencing and annotation.</title>
        <authorList>
            <consortium name="The Broad Institute Genomics Platform"/>
            <consortium name="The Broad Institute Genome Sequencing Center for Infectious Disease"/>
            <person name="Wu L."/>
            <person name="Ma J."/>
        </authorList>
    </citation>
    <scope>NUCLEOTIDE SEQUENCE [LARGE SCALE GENOMIC DNA]</scope>
    <source>
        <strain evidence="10">CGMCC 1.13587</strain>
    </source>
</reference>
<keyword evidence="10" id="KW-1185">Reference proteome</keyword>
<dbReference type="InterPro" id="IPR000917">
    <property type="entry name" value="Sulfatase_N"/>
</dbReference>
<comment type="subcellular location">
    <subcellularLocation>
        <location evidence="1">Cell membrane</location>
        <topology evidence="1">Multi-pass membrane protein</topology>
    </subcellularLocation>
</comment>
<keyword evidence="2" id="KW-1003">Cell membrane</keyword>
<name>A0ABW0SZ30_9GAMM</name>
<protein>
    <submittedName>
        <fullName evidence="9">LTA synthase family protein</fullName>
        <ecNumber evidence="9">2.7.8.-</ecNumber>
    </submittedName>
</protein>
<gene>
    <name evidence="9" type="ORF">ACFPPB_14335</name>
</gene>
<dbReference type="PANTHER" id="PTHR47371:SF3">
    <property type="entry name" value="PHOSPHOGLYCEROL TRANSFERASE I"/>
    <property type="match status" value="1"/>
</dbReference>
<comment type="caution">
    <text evidence="9">The sequence shown here is derived from an EMBL/GenBank/DDBJ whole genome shotgun (WGS) entry which is preliminary data.</text>
</comment>
<sequence>MAPSPASARGGNFWSRFSVAFPALLLAQFALVACAVVNGVADVAWDGSQKWAIAGIALVQAALVVLRAVPILLLLSLPLLALRQERLRSVALAALWSLFIVVQTGLDQYFQVAHVPLGADLFGYSMTEIRTTLSGGTPLDPRSVLAYALPLLLLWGGLYLCARRWAAGSLRWTSLLLIAGLLAWLPSLPTGAQALKDDAARDLASNKLAWFCADVRRWSNSGAAAAAAPGQAAAATARAGEPPLDPRFPFLHPEQTPDTLGPYFSPTSDGHPPNLVMIVVEGLGRSFSGPQASLGSFTPFLDELATRSLYFDNFLSNQGRTFGVLPSLFNSAPFAREGFTSLGARMPRSPGLFSLLEQQGYHTAFYNGTDTGFDDEREFMQLQGVQHLVDRKSFGPGYQLNPFSEWGYPDKELVSRVLADNAQLQTPFLLAMQTISMHTAYKFPGQDAYLVRFEQRLRELRIPDDQLAAYRANADIYSTILYTDDELRRYFDTVAKQPWYASTIFVITGDHRLPEIPMGEHIDRYHVPLIIFSPLLKQGRHVRAVSSQLDVAPSLLALLAHTYGLKRPAQTPWLGTGLDLDDSFRNIHQLPLQQTKTSAPDYLAGRWWLHNGQLFELQDGMHLIPVDDAATLGWATGRQRRYEQANAIFMQNLALTPDGATPKLVAYQTVAQKLQPTGNAPVVHGLSTESTEVTLAGHGVQLTVSFDNGDAQPSRAFVPLAVLTAEDGRELQETSGVALRLPANEHQQVQLTLQRPDACSSRCYVSVFPSDPQTGKAIGQGRYHIPVDGNTTARGAP</sequence>
<evidence type="ECO:0000259" key="8">
    <source>
        <dbReference type="Pfam" id="PF00884"/>
    </source>
</evidence>
<dbReference type="Pfam" id="PF00884">
    <property type="entry name" value="Sulfatase"/>
    <property type="match status" value="1"/>
</dbReference>
<organism evidence="9 10">
    <name type="scientific">Rhodanobacter terrae</name>
    <dbReference type="NCBI Taxonomy" id="418647"/>
    <lineage>
        <taxon>Bacteria</taxon>
        <taxon>Pseudomonadati</taxon>
        <taxon>Pseudomonadota</taxon>
        <taxon>Gammaproteobacteria</taxon>
        <taxon>Lysobacterales</taxon>
        <taxon>Rhodanobacteraceae</taxon>
        <taxon>Rhodanobacter</taxon>
    </lineage>
</organism>
<dbReference type="InterPro" id="IPR050448">
    <property type="entry name" value="OpgB/LTA_synthase_biosynth"/>
</dbReference>
<feature type="transmembrane region" description="Helical" evidence="7">
    <location>
        <begin position="144"/>
        <end position="162"/>
    </location>
</feature>
<evidence type="ECO:0000313" key="10">
    <source>
        <dbReference type="Proteomes" id="UP001596111"/>
    </source>
</evidence>
<evidence type="ECO:0000313" key="9">
    <source>
        <dbReference type="EMBL" id="MFC5582297.1"/>
    </source>
</evidence>